<keyword evidence="1" id="KW-0472">Membrane</keyword>
<dbReference type="Proteomes" id="UP000028501">
    <property type="component" value="Chromosome"/>
</dbReference>
<dbReference type="EMBL" id="CP006577">
    <property type="protein sequence ID" value="AIG98823.1"/>
    <property type="molecule type" value="Genomic_DNA"/>
</dbReference>
<sequence length="154" mass="16504">MNIDTLIIAVAGLFAVASSIGVLLTKDNFYAALYMSVTMLFVAAIYAAFNIQPVVVIIALIFVGAVGIVTVAIAATYRAGVSRKVNIFWVVPVIVVFAILALAYASMAVESIEVVNPEVFSAVATDYFFVVAFLFTLVVLMMLSAIKLARRVDL</sequence>
<organism evidence="2 3">
    <name type="scientific">Archaeoglobus fulgidus DSM 8774</name>
    <dbReference type="NCBI Taxonomy" id="1344584"/>
    <lineage>
        <taxon>Archaea</taxon>
        <taxon>Methanobacteriati</taxon>
        <taxon>Methanobacteriota</taxon>
        <taxon>Archaeoglobi</taxon>
        <taxon>Archaeoglobales</taxon>
        <taxon>Archaeoglobaceae</taxon>
        <taxon>Archaeoglobus</taxon>
    </lineage>
</organism>
<dbReference type="GO" id="GO:0016491">
    <property type="term" value="F:oxidoreductase activity"/>
    <property type="evidence" value="ECO:0007669"/>
    <property type="project" value="UniProtKB-KW"/>
</dbReference>
<protein>
    <submittedName>
        <fullName evidence="2">NADH:ubiquinone oxidoreductase subunit 6 (Chain J)</fullName>
        <ecNumber evidence="2">1.6.5.3</ecNumber>
    </submittedName>
</protein>
<dbReference type="HOGENOM" id="CLU_143261_0_0_2"/>
<feature type="transmembrane region" description="Helical" evidence="1">
    <location>
        <begin position="127"/>
        <end position="149"/>
    </location>
</feature>
<proteinExistence type="predicted"/>
<evidence type="ECO:0000256" key="1">
    <source>
        <dbReference type="SAM" id="Phobius"/>
    </source>
</evidence>
<accession>A0A075WMN6</accession>
<dbReference type="SMR" id="A0A075WMN6"/>
<evidence type="ECO:0000313" key="2">
    <source>
        <dbReference type="EMBL" id="AIG98823.1"/>
    </source>
</evidence>
<evidence type="ECO:0000313" key="3">
    <source>
        <dbReference type="Proteomes" id="UP000028501"/>
    </source>
</evidence>
<feature type="transmembrane region" description="Helical" evidence="1">
    <location>
        <begin position="31"/>
        <end position="49"/>
    </location>
</feature>
<dbReference type="GeneID" id="24795567"/>
<dbReference type="KEGG" id="afg:AFULGI_00020770"/>
<feature type="transmembrane region" description="Helical" evidence="1">
    <location>
        <begin position="6"/>
        <end position="24"/>
    </location>
</feature>
<keyword evidence="2" id="KW-0560">Oxidoreductase</keyword>
<keyword evidence="1" id="KW-0812">Transmembrane</keyword>
<feature type="transmembrane region" description="Helical" evidence="1">
    <location>
        <begin position="87"/>
        <end position="107"/>
    </location>
</feature>
<name>A0A075WMN6_ARCFL</name>
<reference evidence="2 3" key="1">
    <citation type="submission" date="2013-07" db="EMBL/GenBank/DDBJ databases">
        <title>Genome of Archaeoglobus fulgidus.</title>
        <authorList>
            <person name="Fiebig A."/>
            <person name="Birkeland N.-K."/>
        </authorList>
    </citation>
    <scope>NUCLEOTIDE SEQUENCE [LARGE SCALE GENOMIC DNA]</scope>
    <source>
        <strain evidence="2 3">DSM 8774</strain>
    </source>
</reference>
<gene>
    <name evidence="2" type="ORF">AFULGI_00020770</name>
</gene>
<dbReference type="RefSeq" id="WP_010879318.1">
    <property type="nucleotide sequence ID" value="NZ_CP006577.1"/>
</dbReference>
<dbReference type="AlphaFoldDB" id="A0A075WMN6"/>
<keyword evidence="1" id="KW-1133">Transmembrane helix</keyword>
<dbReference type="EC" id="1.6.5.3" evidence="2"/>
<feature type="transmembrane region" description="Helical" evidence="1">
    <location>
        <begin position="55"/>
        <end position="75"/>
    </location>
</feature>
<keyword evidence="2" id="KW-0830">Ubiquinone</keyword>